<dbReference type="FunFam" id="2.30.30.30:FF:000002">
    <property type="entry name" value="Transcription termination/antitermination factor NusG"/>
    <property type="match status" value="1"/>
</dbReference>
<feature type="domain" description="NusG-like N-terminal" evidence="8">
    <location>
        <begin position="10"/>
        <end position="118"/>
    </location>
</feature>
<feature type="domain" description="KOW" evidence="9">
    <location>
        <begin position="128"/>
        <end position="155"/>
    </location>
</feature>
<dbReference type="Proteomes" id="UP000176527">
    <property type="component" value="Unassembled WGS sequence"/>
</dbReference>
<dbReference type="PANTHER" id="PTHR30265:SF2">
    <property type="entry name" value="TRANSCRIPTION TERMINATION_ANTITERMINATION PROTEIN NUSG"/>
    <property type="match status" value="1"/>
</dbReference>
<evidence type="ECO:0000256" key="7">
    <source>
        <dbReference type="RuleBase" id="RU000538"/>
    </source>
</evidence>
<keyword evidence="3 5" id="KW-0805">Transcription regulation</keyword>
<dbReference type="InterPro" id="IPR001062">
    <property type="entry name" value="Transcrpt_antiterm_NusG"/>
</dbReference>
<comment type="similarity">
    <text evidence="5 7">Belongs to the NusG family.</text>
</comment>
<dbReference type="CDD" id="cd09891">
    <property type="entry name" value="NGN_Bact_1"/>
    <property type="match status" value="1"/>
</dbReference>
<sequence>MDDNIKNDDGAKWYVVHTYSGHENKVAAQLKQRIESEHLQDKIVDILVPVQDKIEIRGGKKTEIKEKIFPGYILVKMILDDISWLAVRTTQGVTSFVGMGNKPTPISEKEVETIVNFTKIAQPTFKQIFAPDDTVKIVDGPFAEFIGKVDSVDEEKGKVRVLVSIFGRETPVELDFLQIQKI</sequence>
<dbReference type="Gene3D" id="3.30.70.940">
    <property type="entry name" value="NusG, N-terminal domain"/>
    <property type="match status" value="1"/>
</dbReference>
<dbReference type="InterPro" id="IPR014722">
    <property type="entry name" value="Rib_uL2_dom2"/>
</dbReference>
<dbReference type="GO" id="GO:0005829">
    <property type="term" value="C:cytosol"/>
    <property type="evidence" value="ECO:0007669"/>
    <property type="project" value="UniProtKB-ARBA"/>
</dbReference>
<dbReference type="Pfam" id="PF02357">
    <property type="entry name" value="NusG"/>
    <property type="match status" value="1"/>
</dbReference>
<dbReference type="SMART" id="SM00738">
    <property type="entry name" value="NGN"/>
    <property type="match status" value="1"/>
</dbReference>
<evidence type="ECO:0000256" key="3">
    <source>
        <dbReference type="ARBA" id="ARBA00023015"/>
    </source>
</evidence>
<dbReference type="EMBL" id="MFDE01000033">
    <property type="protein sequence ID" value="OGE37924.1"/>
    <property type="molecule type" value="Genomic_DNA"/>
</dbReference>
<evidence type="ECO:0000256" key="6">
    <source>
        <dbReference type="NCBIfam" id="TIGR00922"/>
    </source>
</evidence>
<dbReference type="InterPro" id="IPR047050">
    <property type="entry name" value="NGN"/>
</dbReference>
<dbReference type="GO" id="GO:0006353">
    <property type="term" value="P:DNA-templated transcription termination"/>
    <property type="evidence" value="ECO:0007669"/>
    <property type="project" value="UniProtKB-UniRule"/>
</dbReference>
<evidence type="ECO:0000256" key="5">
    <source>
        <dbReference type="HAMAP-Rule" id="MF_00948"/>
    </source>
</evidence>
<evidence type="ECO:0000259" key="9">
    <source>
        <dbReference type="SMART" id="SM00739"/>
    </source>
</evidence>
<dbReference type="PRINTS" id="PR00338">
    <property type="entry name" value="NUSGTNSCPFCT"/>
</dbReference>
<keyword evidence="1 5" id="KW-0806">Transcription termination</keyword>
<dbReference type="InterPro" id="IPR036735">
    <property type="entry name" value="NGN_dom_sf"/>
</dbReference>
<comment type="caution">
    <text evidence="10">The sequence shown here is derived from an EMBL/GenBank/DDBJ whole genome shotgun (WGS) entry which is preliminary data.</text>
</comment>
<dbReference type="Gene3D" id="2.30.30.30">
    <property type="match status" value="1"/>
</dbReference>
<dbReference type="NCBIfam" id="TIGR00922">
    <property type="entry name" value="nusG"/>
    <property type="match status" value="1"/>
</dbReference>
<gene>
    <name evidence="5" type="primary">nusG</name>
    <name evidence="10" type="ORF">A3F00_00245</name>
</gene>
<dbReference type="GO" id="GO:0031564">
    <property type="term" value="P:transcription antitermination"/>
    <property type="evidence" value="ECO:0007669"/>
    <property type="project" value="UniProtKB-UniRule"/>
</dbReference>
<dbReference type="InterPro" id="IPR015869">
    <property type="entry name" value="Transcrpt_antiterm_NusG_bac_CS"/>
</dbReference>
<evidence type="ECO:0000256" key="4">
    <source>
        <dbReference type="ARBA" id="ARBA00023163"/>
    </source>
</evidence>
<dbReference type="SMART" id="SM00739">
    <property type="entry name" value="KOW"/>
    <property type="match status" value="1"/>
</dbReference>
<evidence type="ECO:0000313" key="11">
    <source>
        <dbReference type="Proteomes" id="UP000176527"/>
    </source>
</evidence>
<dbReference type="AlphaFoldDB" id="A0A1F5KAU7"/>
<evidence type="ECO:0000313" key="10">
    <source>
        <dbReference type="EMBL" id="OGE37924.1"/>
    </source>
</evidence>
<dbReference type="InterPro" id="IPR006645">
    <property type="entry name" value="NGN-like_dom"/>
</dbReference>
<evidence type="ECO:0000259" key="8">
    <source>
        <dbReference type="SMART" id="SM00738"/>
    </source>
</evidence>
<dbReference type="InterPro" id="IPR005824">
    <property type="entry name" value="KOW"/>
</dbReference>
<dbReference type="InterPro" id="IPR043425">
    <property type="entry name" value="NusG-like"/>
</dbReference>
<dbReference type="InterPro" id="IPR008991">
    <property type="entry name" value="Translation_prot_SH3-like_sf"/>
</dbReference>
<dbReference type="PANTHER" id="PTHR30265">
    <property type="entry name" value="RHO-INTERACTING TRANSCRIPTION TERMINATION FACTOR NUSG"/>
    <property type="match status" value="1"/>
</dbReference>
<name>A0A1F5KAU7_9BACT</name>
<keyword evidence="4 5" id="KW-0804">Transcription</keyword>
<dbReference type="GO" id="GO:0032784">
    <property type="term" value="P:regulation of DNA-templated transcription elongation"/>
    <property type="evidence" value="ECO:0007669"/>
    <property type="project" value="InterPro"/>
</dbReference>
<organism evidence="10 11">
    <name type="scientific">Candidatus Daviesbacteria bacterium RIFCSPHIGHO2_12_FULL_37_11</name>
    <dbReference type="NCBI Taxonomy" id="1797777"/>
    <lineage>
        <taxon>Bacteria</taxon>
        <taxon>Candidatus Daviesiibacteriota</taxon>
    </lineage>
</organism>
<dbReference type="HAMAP" id="MF_00948">
    <property type="entry name" value="NusG"/>
    <property type="match status" value="1"/>
</dbReference>
<dbReference type="CDD" id="cd06091">
    <property type="entry name" value="KOW_NusG"/>
    <property type="match status" value="1"/>
</dbReference>
<dbReference type="Pfam" id="PF00467">
    <property type="entry name" value="KOW"/>
    <property type="match status" value="1"/>
</dbReference>
<dbReference type="SUPFAM" id="SSF82679">
    <property type="entry name" value="N-utilization substance G protein NusG, N-terminal domain"/>
    <property type="match status" value="1"/>
</dbReference>
<dbReference type="PROSITE" id="PS01014">
    <property type="entry name" value="NUSG"/>
    <property type="match status" value="1"/>
</dbReference>
<reference evidence="10 11" key="1">
    <citation type="journal article" date="2016" name="Nat. Commun.">
        <title>Thousands of microbial genomes shed light on interconnected biogeochemical processes in an aquifer system.</title>
        <authorList>
            <person name="Anantharaman K."/>
            <person name="Brown C.T."/>
            <person name="Hug L.A."/>
            <person name="Sharon I."/>
            <person name="Castelle C.J."/>
            <person name="Probst A.J."/>
            <person name="Thomas B.C."/>
            <person name="Singh A."/>
            <person name="Wilkins M.J."/>
            <person name="Karaoz U."/>
            <person name="Brodie E.L."/>
            <person name="Williams K.H."/>
            <person name="Hubbard S.S."/>
            <person name="Banfield J.F."/>
        </authorList>
    </citation>
    <scope>NUCLEOTIDE SEQUENCE [LARGE SCALE GENOMIC DNA]</scope>
</reference>
<keyword evidence="2 5" id="KW-0889">Transcription antitermination</keyword>
<dbReference type="SUPFAM" id="SSF50104">
    <property type="entry name" value="Translation proteins SH3-like domain"/>
    <property type="match status" value="1"/>
</dbReference>
<comment type="function">
    <text evidence="5 7">Participates in transcription elongation, termination and antitermination.</text>
</comment>
<protein>
    <recommendedName>
        <fullName evidence="5 6">Transcription termination/antitermination protein NusG</fullName>
    </recommendedName>
</protein>
<evidence type="ECO:0000256" key="2">
    <source>
        <dbReference type="ARBA" id="ARBA00022814"/>
    </source>
</evidence>
<evidence type="ECO:0000256" key="1">
    <source>
        <dbReference type="ARBA" id="ARBA00022472"/>
    </source>
</evidence>
<proteinExistence type="inferred from homology"/>
<accession>A0A1F5KAU7</accession>
<dbReference type="GO" id="GO:0006354">
    <property type="term" value="P:DNA-templated transcription elongation"/>
    <property type="evidence" value="ECO:0007669"/>
    <property type="project" value="UniProtKB-UniRule"/>
</dbReference>